<feature type="region of interest" description="Disordered" evidence="1">
    <location>
        <begin position="757"/>
        <end position="809"/>
    </location>
</feature>
<accession>A0A3P8AD26</accession>
<feature type="compositionally biased region" description="Low complexity" evidence="1">
    <location>
        <begin position="474"/>
        <end position="489"/>
    </location>
</feature>
<organism evidence="2">
    <name type="scientific">Heligmosomoides polygyrus</name>
    <name type="common">Parasitic roundworm</name>
    <dbReference type="NCBI Taxonomy" id="6339"/>
    <lineage>
        <taxon>Eukaryota</taxon>
        <taxon>Metazoa</taxon>
        <taxon>Ecdysozoa</taxon>
        <taxon>Nematoda</taxon>
        <taxon>Chromadorea</taxon>
        <taxon>Rhabditida</taxon>
        <taxon>Rhabditina</taxon>
        <taxon>Rhabditomorpha</taxon>
        <taxon>Strongyloidea</taxon>
        <taxon>Heligmosomidae</taxon>
        <taxon>Heligmosomoides</taxon>
    </lineage>
</organism>
<feature type="region of interest" description="Disordered" evidence="1">
    <location>
        <begin position="473"/>
        <end position="536"/>
    </location>
</feature>
<feature type="compositionally biased region" description="Low complexity" evidence="1">
    <location>
        <begin position="276"/>
        <end position="291"/>
    </location>
</feature>
<evidence type="ECO:0000313" key="3">
    <source>
        <dbReference type="Proteomes" id="UP000050761"/>
    </source>
</evidence>
<protein>
    <submittedName>
        <fullName evidence="4">Flocculation protein FLO11-like</fullName>
    </submittedName>
</protein>
<dbReference type="AlphaFoldDB" id="A0A3P8AD26"/>
<dbReference type="OrthoDB" id="5868324at2759"/>
<sequence length="873" mass="90194">MFQLAENCLAQHHVAIVEDQLEQIIELVNSGVSRVVGTKLTTVVETQTTTTTSTHNLSSGPPTARTGVSPAPVSAQAASTCQGAAAGKVNSTAQLATAAPPTSQAKTPTSAAETSASPPTSRGETKPTLQSASGMSRSVDGDSSSATSTPIPPTNVPQSSSMHVMSTASSTSTIVAAPAAPPAKASRFQVTPSAVSSVPPAPLPASTLSPVETSTLPPVSQAQAQQLSPPAPTALSNSSSPSTTAHSNTSSVTSNASTGNRFKVQSVPVQATLAPTSSVESGFSSSTSTHTEASLSSMGSASTPLAVQPPVTTNVAATMTIFQMSAPLVSPATISIPTAPVLTSASSVQATSETSTSSTIPTPNVSVVHAASSVSLAHPQVSSHLDLSALQKLDSELRKVSGVSTVSAGCTSVHAPIPEAMTQSAASLAHTGVTVHNAHPALHPTTSLPHTPAHTGEVATNLAGLSEKLAVLSQIQQQQRDEQQQQQQQLPPAPAPATTPASLQSQSAPHPAAASQLQAKDEEEHTSSQTTASGQDELHVDTLNGLAQALQKVINPEQREPTPLSTNETHGRVTPPHHFANSTQELYHLNTACSLPSASVAATSEDESPSPERRIAHAAESNGATSHLLPSNTAPDLTQRLRALDNLATFKNLENALSCTLGTSSMRPSVARDDSSVHRDDMSSTCGSGAMFHVGTPPLFSPVPTSESDFECQAEDEDDDDPEIMALIRRHRMQQLQLREQQRLELEELRARQRQLRMVRASTAAPEGSCGDPMSQSLQSTHHHHHRLPHSALSLPASPPPVISCNERPSPRRLDCSTLAAQLLAIHGSSSSSSTPASGSSTTTGGGSSQANVLAFDAPNRLRDNYSAPPPQS</sequence>
<gene>
    <name evidence="2" type="ORF">HPBE_LOCUS13052</name>
</gene>
<feature type="compositionally biased region" description="Polar residues" evidence="1">
    <location>
        <begin position="127"/>
        <end position="136"/>
    </location>
</feature>
<feature type="region of interest" description="Disordered" evidence="1">
    <location>
        <begin position="47"/>
        <end position="75"/>
    </location>
</feature>
<feature type="compositionally biased region" description="Low complexity" evidence="1">
    <location>
        <begin position="194"/>
        <end position="258"/>
    </location>
</feature>
<feature type="region of interest" description="Disordered" evidence="1">
    <location>
        <begin position="665"/>
        <end position="684"/>
    </location>
</feature>
<dbReference type="Proteomes" id="UP000050761">
    <property type="component" value="Unassembled WGS sequence"/>
</dbReference>
<keyword evidence="3" id="KW-1185">Reference proteome</keyword>
<feature type="compositionally biased region" description="Low complexity" evidence="1">
    <location>
        <begin position="828"/>
        <end position="843"/>
    </location>
</feature>
<evidence type="ECO:0000313" key="2">
    <source>
        <dbReference type="EMBL" id="VDO94707.1"/>
    </source>
</evidence>
<evidence type="ECO:0000256" key="1">
    <source>
        <dbReference type="SAM" id="MobiDB-lite"/>
    </source>
</evidence>
<dbReference type="EMBL" id="UZAH01027756">
    <property type="protein sequence ID" value="VDO94707.1"/>
    <property type="molecule type" value="Genomic_DNA"/>
</dbReference>
<reference evidence="2 3" key="1">
    <citation type="submission" date="2018-11" db="EMBL/GenBank/DDBJ databases">
        <authorList>
            <consortium name="Pathogen Informatics"/>
        </authorList>
    </citation>
    <scope>NUCLEOTIDE SEQUENCE [LARGE SCALE GENOMIC DNA]</scope>
</reference>
<evidence type="ECO:0000313" key="4">
    <source>
        <dbReference type="WBParaSite" id="HPBE_0001305101-mRNA-1"/>
    </source>
</evidence>
<feature type="compositionally biased region" description="Basic and acidic residues" evidence="1">
    <location>
        <begin position="670"/>
        <end position="682"/>
    </location>
</feature>
<dbReference type="WBParaSite" id="HPBE_0001305101-mRNA-1">
    <property type="protein sequence ID" value="HPBE_0001305101-mRNA-1"/>
    <property type="gene ID" value="HPBE_0001305101"/>
</dbReference>
<feature type="region of interest" description="Disordered" evidence="1">
    <location>
        <begin position="827"/>
        <end position="873"/>
    </location>
</feature>
<reference evidence="4" key="2">
    <citation type="submission" date="2019-09" db="UniProtKB">
        <authorList>
            <consortium name="WormBaseParasite"/>
        </authorList>
    </citation>
    <scope>IDENTIFICATION</scope>
</reference>
<feature type="region of interest" description="Disordered" evidence="1">
    <location>
        <begin position="194"/>
        <end position="259"/>
    </location>
</feature>
<feature type="region of interest" description="Disordered" evidence="1">
    <location>
        <begin position="554"/>
        <end position="578"/>
    </location>
</feature>
<name>A0A3P8AD26_HELPZ</name>
<feature type="compositionally biased region" description="Low complexity" evidence="1">
    <location>
        <begin position="105"/>
        <end position="121"/>
    </location>
</feature>
<feature type="compositionally biased region" description="Polar residues" evidence="1">
    <location>
        <begin position="94"/>
        <end position="104"/>
    </location>
</feature>
<feature type="compositionally biased region" description="Low complexity" evidence="1">
    <location>
        <begin position="498"/>
        <end position="518"/>
    </location>
</feature>
<feature type="region of interest" description="Disordered" evidence="1">
    <location>
        <begin position="94"/>
        <end position="167"/>
    </location>
</feature>
<feature type="region of interest" description="Disordered" evidence="1">
    <location>
        <begin position="275"/>
        <end position="306"/>
    </location>
</feature>
<proteinExistence type="predicted"/>
<feature type="compositionally biased region" description="Polar residues" evidence="1">
    <location>
        <begin position="292"/>
        <end position="306"/>
    </location>
</feature>